<accession>A0A2A5B735</accession>
<gene>
    <name evidence="1" type="ORF">COA96_03620</name>
</gene>
<evidence type="ECO:0008006" key="3">
    <source>
        <dbReference type="Google" id="ProtNLM"/>
    </source>
</evidence>
<dbReference type="Proteomes" id="UP000218327">
    <property type="component" value="Unassembled WGS sequence"/>
</dbReference>
<evidence type="ECO:0000313" key="1">
    <source>
        <dbReference type="EMBL" id="PCJ27285.1"/>
    </source>
</evidence>
<name>A0A2A5B735_9GAMM</name>
<evidence type="ECO:0000313" key="2">
    <source>
        <dbReference type="Proteomes" id="UP000218327"/>
    </source>
</evidence>
<protein>
    <recommendedName>
        <fullName evidence="3">TIGR03016 family PEP-CTERM system-associated outer membrane protein</fullName>
    </recommendedName>
</protein>
<dbReference type="EMBL" id="NVVJ01000007">
    <property type="protein sequence ID" value="PCJ27285.1"/>
    <property type="molecule type" value="Genomic_DNA"/>
</dbReference>
<comment type="caution">
    <text evidence="1">The sequence shown here is derived from an EMBL/GenBank/DDBJ whole genome shotgun (WGS) entry which is preliminary data.</text>
</comment>
<proteinExistence type="predicted"/>
<dbReference type="SUPFAM" id="SSF56935">
    <property type="entry name" value="Porins"/>
    <property type="match status" value="1"/>
</dbReference>
<dbReference type="AlphaFoldDB" id="A0A2A5B735"/>
<organism evidence="1 2">
    <name type="scientific">SAR86 cluster bacterium</name>
    <dbReference type="NCBI Taxonomy" id="2030880"/>
    <lineage>
        <taxon>Bacteria</taxon>
        <taxon>Pseudomonadati</taxon>
        <taxon>Pseudomonadota</taxon>
        <taxon>Gammaproteobacteria</taxon>
        <taxon>SAR86 cluster</taxon>
    </lineage>
</organism>
<sequence>MNSITQVLMFLLLFSQGISHCVAQVNLGATASLEHLENPSRLHNPDNSDLLSTVSIDGNLARETQRFSMLLDYRASRSDYKNNILEDRETIDGSSSFVWKVSPDILQWNLSNSRSNQLISAKDPDTPDNRQIISRTSTGPSLTLPFGAVNYLDLQVDYSLADYEEAQLLDQERKSISVNFTRSLSRRITASIRSNLMETSFDSKTVSKYKIFSLSAIASLSSATYNTSLELGQFETKRTGQGKSSNPLIRLNGNYKLSSFSEITASYSRTVEDLLSDIRRSQEDQEQPIEREEDFENRFGDSNSASLYIKTSASLAYSFVDTSRYNLRIKYSISERKFEQLNDQETDERISLNLSIPFSTKTNLSFRTRYSELQLSNLNPKQKLSEVSASLSYKLSNNFRLNFSLRNIDQKSKNVNDTYDGTNIFIGLTYRR</sequence>
<reference evidence="2" key="1">
    <citation type="submission" date="2017-08" db="EMBL/GenBank/DDBJ databases">
        <title>A dynamic microbial community with high functional redundancy inhabits the cold, oxic subseafloor aquifer.</title>
        <authorList>
            <person name="Tully B.J."/>
            <person name="Wheat C.G."/>
            <person name="Glazer B.T."/>
            <person name="Huber J.A."/>
        </authorList>
    </citation>
    <scope>NUCLEOTIDE SEQUENCE [LARGE SCALE GENOMIC DNA]</scope>
</reference>